<name>A0ABU5K1F2_9BACI</name>
<accession>A0ABU5K1F2</accession>
<dbReference type="InterPro" id="IPR005835">
    <property type="entry name" value="NTP_transferase_dom"/>
</dbReference>
<comment type="caution">
    <text evidence="5">The sequence shown here is derived from an EMBL/GenBank/DDBJ whole genome shotgun (WGS) entry which is preliminary data.</text>
</comment>
<dbReference type="Proteomes" id="UP001291930">
    <property type="component" value="Unassembled WGS sequence"/>
</dbReference>
<evidence type="ECO:0000256" key="1">
    <source>
        <dbReference type="ARBA" id="ARBA00010443"/>
    </source>
</evidence>
<proteinExistence type="inferred from homology"/>
<evidence type="ECO:0000259" key="4">
    <source>
        <dbReference type="Pfam" id="PF24894"/>
    </source>
</evidence>
<dbReference type="Pfam" id="PF00483">
    <property type="entry name" value="NTP_transferase"/>
    <property type="match status" value="1"/>
</dbReference>
<sequence>MGESMLGIINATGSFPSLKKVTGHRSLAALPFGGRYRLIDFMLSNMVNSHIHSVAIFTSHKNRSLMDHLGSGKQWDLDRKRDGLFLFPPNCQCDQDEFGSFAHFRRHIDYFLRSRQEYVVITNSHLVTAINFQAVLERHIHTEADITEVCHDGVSLQTYVLKKQLLIDLFETYKDMEHYSLFDVVKEKRGESLYITTYEHMGYVAVIDSIESYYKHSLEILQPAIWKQLFTKEAPIFTKVKDEPPTRYMKGAEVKNTMIANGSIITGQVDNSVIFRSVKVGKGSVIRNSIIMQKSQIGDNCILDGVIIDKDVKIEDGVVLTGTPDNPHVVEKGSVQSQNITSYILKSSM</sequence>
<evidence type="ECO:0000313" key="6">
    <source>
        <dbReference type="Proteomes" id="UP001291930"/>
    </source>
</evidence>
<dbReference type="CDD" id="cd04651">
    <property type="entry name" value="LbH_G1P_AT_C"/>
    <property type="match status" value="1"/>
</dbReference>
<evidence type="ECO:0000313" key="5">
    <source>
        <dbReference type="EMBL" id="MDZ5609569.1"/>
    </source>
</evidence>
<organism evidence="5 6">
    <name type="scientific">Bacillus bingmayongensis</name>
    <dbReference type="NCBI Taxonomy" id="1150157"/>
    <lineage>
        <taxon>Bacteria</taxon>
        <taxon>Bacillati</taxon>
        <taxon>Bacillota</taxon>
        <taxon>Bacilli</taxon>
        <taxon>Bacillales</taxon>
        <taxon>Bacillaceae</taxon>
        <taxon>Bacillus</taxon>
    </lineage>
</organism>
<dbReference type="Pfam" id="PF24894">
    <property type="entry name" value="Hexapep_GlmU"/>
    <property type="match status" value="1"/>
</dbReference>
<feature type="domain" description="Glucose-1-phosphate adenylyltransferase/Bifunctional protein GlmU-like C-terminal hexapeptide" evidence="4">
    <location>
        <begin position="252"/>
        <end position="320"/>
    </location>
</feature>
<dbReference type="SUPFAM" id="SSF53448">
    <property type="entry name" value="Nucleotide-diphospho-sugar transferases"/>
    <property type="match status" value="1"/>
</dbReference>
<keyword evidence="6" id="KW-1185">Reference proteome</keyword>
<evidence type="ECO:0000259" key="3">
    <source>
        <dbReference type="Pfam" id="PF00483"/>
    </source>
</evidence>
<dbReference type="Gene3D" id="3.90.550.10">
    <property type="entry name" value="Spore Coat Polysaccharide Biosynthesis Protein SpsA, Chain A"/>
    <property type="match status" value="2"/>
</dbReference>
<dbReference type="PANTHER" id="PTHR43523:SF6">
    <property type="entry name" value="GLYCOGEN BIOSYNTHESIS PROTEIN GLGD"/>
    <property type="match status" value="1"/>
</dbReference>
<dbReference type="InterPro" id="IPR029044">
    <property type="entry name" value="Nucleotide-diphossugar_trans"/>
</dbReference>
<dbReference type="SUPFAM" id="SSF51161">
    <property type="entry name" value="Trimeric LpxA-like enzymes"/>
    <property type="match status" value="1"/>
</dbReference>
<dbReference type="PANTHER" id="PTHR43523">
    <property type="entry name" value="GLUCOSE-1-PHOSPHATE ADENYLYLTRANSFERASE-RELATED"/>
    <property type="match status" value="1"/>
</dbReference>
<keyword evidence="2" id="KW-0320">Glycogen biosynthesis</keyword>
<evidence type="ECO:0000256" key="2">
    <source>
        <dbReference type="ARBA" id="ARBA00023056"/>
    </source>
</evidence>
<dbReference type="InterPro" id="IPR011004">
    <property type="entry name" value="Trimer_LpxA-like_sf"/>
</dbReference>
<dbReference type="InterPro" id="IPR056818">
    <property type="entry name" value="GlmU/GlgC-like_hexapep"/>
</dbReference>
<gene>
    <name evidence="5" type="ORF">U2I54_21550</name>
</gene>
<dbReference type="RefSeq" id="WP_374219000.1">
    <property type="nucleotide sequence ID" value="NZ_JAXOVW010000071.1"/>
</dbReference>
<reference evidence="6" key="1">
    <citation type="submission" date="2023-11" db="EMBL/GenBank/DDBJ databases">
        <title>Genome Sequence of Bacillus pseudomycoides stain BUPM19.</title>
        <authorList>
            <person name="Farhat A."/>
        </authorList>
    </citation>
    <scope>NUCLEOTIDE SEQUENCE [LARGE SCALE GENOMIC DNA]</scope>
    <source>
        <strain evidence="6">BUPM19</strain>
    </source>
</reference>
<feature type="domain" description="Nucleotidyl transferase" evidence="3">
    <location>
        <begin position="7"/>
        <end position="149"/>
    </location>
</feature>
<comment type="similarity">
    <text evidence="1">Belongs to the bacterial/plant glucose-1-phosphate adenylyltransferase family.</text>
</comment>
<dbReference type="Gene3D" id="2.160.10.10">
    <property type="entry name" value="Hexapeptide repeat proteins"/>
    <property type="match status" value="1"/>
</dbReference>
<protein>
    <submittedName>
        <fullName evidence="5">Sugar phosphate nucleotidyltransferase</fullName>
    </submittedName>
</protein>
<dbReference type="InterPro" id="IPR011831">
    <property type="entry name" value="ADP-Glc_PPase"/>
</dbReference>
<dbReference type="CDD" id="cd02508">
    <property type="entry name" value="ADP_Glucose_PP"/>
    <property type="match status" value="1"/>
</dbReference>
<dbReference type="EMBL" id="JAXOVW010000071">
    <property type="protein sequence ID" value="MDZ5609569.1"/>
    <property type="molecule type" value="Genomic_DNA"/>
</dbReference>